<feature type="chain" id="PRO_5043736584" evidence="3">
    <location>
        <begin position="26"/>
        <end position="485"/>
    </location>
</feature>
<feature type="signal peptide" evidence="3">
    <location>
        <begin position="1"/>
        <end position="25"/>
    </location>
</feature>
<feature type="region of interest" description="Disordered" evidence="1">
    <location>
        <begin position="130"/>
        <end position="184"/>
    </location>
</feature>
<feature type="compositionally biased region" description="Polar residues" evidence="1">
    <location>
        <begin position="143"/>
        <end position="163"/>
    </location>
</feature>
<name>A0A8J1Y6F1_OWEFU</name>
<accession>A0A8J1Y6F1</accession>
<proteinExistence type="predicted"/>
<feature type="compositionally biased region" description="Polar residues" evidence="1">
    <location>
        <begin position="467"/>
        <end position="479"/>
    </location>
</feature>
<evidence type="ECO:0000256" key="3">
    <source>
        <dbReference type="SAM" id="SignalP"/>
    </source>
</evidence>
<keyword evidence="2" id="KW-1133">Transmembrane helix</keyword>
<feature type="compositionally biased region" description="Basic and acidic residues" evidence="1">
    <location>
        <begin position="174"/>
        <end position="184"/>
    </location>
</feature>
<feature type="region of interest" description="Disordered" evidence="1">
    <location>
        <begin position="299"/>
        <end position="318"/>
    </location>
</feature>
<evidence type="ECO:0000256" key="1">
    <source>
        <dbReference type="SAM" id="MobiDB-lite"/>
    </source>
</evidence>
<keyword evidence="2" id="KW-0812">Transmembrane</keyword>
<dbReference type="AlphaFoldDB" id="A0A8J1Y6F1"/>
<feature type="region of interest" description="Disordered" evidence="1">
    <location>
        <begin position="466"/>
        <end position="485"/>
    </location>
</feature>
<evidence type="ECO:0000313" key="5">
    <source>
        <dbReference type="Proteomes" id="UP000749559"/>
    </source>
</evidence>
<feature type="transmembrane region" description="Helical" evidence="2">
    <location>
        <begin position="194"/>
        <end position="220"/>
    </location>
</feature>
<dbReference type="EMBL" id="CAIIXF020000009">
    <property type="protein sequence ID" value="CAH1793884.1"/>
    <property type="molecule type" value="Genomic_DNA"/>
</dbReference>
<organism evidence="4 5">
    <name type="scientific">Owenia fusiformis</name>
    <name type="common">Polychaete worm</name>
    <dbReference type="NCBI Taxonomy" id="6347"/>
    <lineage>
        <taxon>Eukaryota</taxon>
        <taxon>Metazoa</taxon>
        <taxon>Spiralia</taxon>
        <taxon>Lophotrochozoa</taxon>
        <taxon>Annelida</taxon>
        <taxon>Polychaeta</taxon>
        <taxon>Sedentaria</taxon>
        <taxon>Canalipalpata</taxon>
        <taxon>Sabellida</taxon>
        <taxon>Oweniida</taxon>
        <taxon>Oweniidae</taxon>
        <taxon>Owenia</taxon>
    </lineage>
</organism>
<dbReference type="Proteomes" id="UP000749559">
    <property type="component" value="Unassembled WGS sequence"/>
</dbReference>
<comment type="caution">
    <text evidence="4">The sequence shown here is derived from an EMBL/GenBank/DDBJ whole genome shotgun (WGS) entry which is preliminary data.</text>
</comment>
<gene>
    <name evidence="4" type="ORF">OFUS_LOCUS18674</name>
</gene>
<evidence type="ECO:0000256" key="2">
    <source>
        <dbReference type="SAM" id="Phobius"/>
    </source>
</evidence>
<keyword evidence="5" id="KW-1185">Reference proteome</keyword>
<sequence>MMAIKLACQCIVVVLILIWIPCCQTVCEKRKQDEELVLTCVPDSSISITDVTHFKCKSGSCCQDTIHESDWRQELINCNGKPMCKLNAKSTCNVGWCSIVCSRYEEVCYDCLYNPISSTTQIHSSTTQIHSSTTQIHSSTTSPNDQLTTTKSIEPGVTNVSTAENEDTTIDASTTDKHESTSYKEREIEHKAHILTIVAPSIVGMLLLLVAIALLAVYLVRRRRKACTMEGNERQSDNDNHYSNAVFTKNSNDDSDKCTKVKLNIAVVEPMKSLENTYQNCNDPDFIKNDIYSSNIDAKANGQLPHEKSRPKSTKYQQESNTYINHHSLKSSTDDYLFESGVGNAVYALPDGEFNERDIQETNNKISIIDQNVYYEALENGTSLDDQSKQTTELTPIPQNKIIAADCENGQTPYYSTLEAVNPIDDKKTPSPRNETFVINGQIRETPYYTTHEDVSDDICEDPYYSTPATDVSPRSITLNGMHEE</sequence>
<reference evidence="4" key="1">
    <citation type="submission" date="2022-03" db="EMBL/GenBank/DDBJ databases">
        <authorList>
            <person name="Martin C."/>
        </authorList>
    </citation>
    <scope>NUCLEOTIDE SEQUENCE</scope>
</reference>
<keyword evidence="2" id="KW-0472">Membrane</keyword>
<keyword evidence="3" id="KW-0732">Signal</keyword>
<protein>
    <submittedName>
        <fullName evidence="4">Uncharacterized protein</fullName>
    </submittedName>
</protein>
<feature type="non-terminal residue" evidence="4">
    <location>
        <position position="1"/>
    </location>
</feature>
<feature type="compositionally biased region" description="Low complexity" evidence="1">
    <location>
        <begin position="130"/>
        <end position="142"/>
    </location>
</feature>
<evidence type="ECO:0000313" key="4">
    <source>
        <dbReference type="EMBL" id="CAH1793884.1"/>
    </source>
</evidence>